<dbReference type="SUPFAM" id="SSF48452">
    <property type="entry name" value="TPR-like"/>
    <property type="match status" value="1"/>
</dbReference>
<organism evidence="2 3">
    <name type="scientific">Hymenobacter frigidus</name>
    <dbReference type="NCBI Taxonomy" id="1524095"/>
    <lineage>
        <taxon>Bacteria</taxon>
        <taxon>Pseudomonadati</taxon>
        <taxon>Bacteroidota</taxon>
        <taxon>Cytophagia</taxon>
        <taxon>Cytophagales</taxon>
        <taxon>Hymenobacteraceae</taxon>
        <taxon>Hymenobacter</taxon>
    </lineage>
</organism>
<accession>A0ABQ2AC80</accession>
<feature type="signal peptide" evidence="1">
    <location>
        <begin position="1"/>
        <end position="19"/>
    </location>
</feature>
<keyword evidence="1" id="KW-0732">Signal</keyword>
<evidence type="ECO:0008006" key="4">
    <source>
        <dbReference type="Google" id="ProtNLM"/>
    </source>
</evidence>
<reference evidence="3" key="1">
    <citation type="journal article" date="2019" name="Int. J. Syst. Evol. Microbiol.">
        <title>The Global Catalogue of Microorganisms (GCM) 10K type strain sequencing project: providing services to taxonomists for standard genome sequencing and annotation.</title>
        <authorList>
            <consortium name="The Broad Institute Genomics Platform"/>
            <consortium name="The Broad Institute Genome Sequencing Center for Infectious Disease"/>
            <person name="Wu L."/>
            <person name="Ma J."/>
        </authorList>
    </citation>
    <scope>NUCLEOTIDE SEQUENCE [LARGE SCALE GENOMIC DNA]</scope>
    <source>
        <strain evidence="3">CGMCC 1.14966</strain>
    </source>
</reference>
<name>A0ABQ2AC80_9BACT</name>
<proteinExistence type="predicted"/>
<dbReference type="Proteomes" id="UP000637774">
    <property type="component" value="Unassembled WGS sequence"/>
</dbReference>
<keyword evidence="3" id="KW-1185">Reference proteome</keyword>
<sequence length="277" mass="31240">MRSLLAAAAGLLLSLPDHAQDVNCTIYPAGTSCRLACDLYQSPAREATAQGSARSQQYFDEMLALCPTFAPAWREKAVPYLKRGEFGTWKRLIDHAVQLQPAQHLGYRGWCRFEFLHDYAGAQADLTRLMALTRSNPGFSANGDYDLRIVLALCKREQGDPTGALAVFDQCIAANEAQQRVGLYDYLHRGVTRLRQGDNAGALLDLQRQQQQIKRLADTEYYLGLVYQKQKKTALARQRFVLAKTLFQQGHYRHNDYCETLDKVYLVDIQTALSSLK</sequence>
<dbReference type="EMBL" id="BMGY01000044">
    <property type="protein sequence ID" value="GGH89732.1"/>
    <property type="molecule type" value="Genomic_DNA"/>
</dbReference>
<evidence type="ECO:0000313" key="3">
    <source>
        <dbReference type="Proteomes" id="UP000637774"/>
    </source>
</evidence>
<evidence type="ECO:0000256" key="1">
    <source>
        <dbReference type="SAM" id="SignalP"/>
    </source>
</evidence>
<dbReference type="RefSeq" id="WP_188563297.1">
    <property type="nucleotide sequence ID" value="NZ_BMGY01000044.1"/>
</dbReference>
<comment type="caution">
    <text evidence="2">The sequence shown here is derived from an EMBL/GenBank/DDBJ whole genome shotgun (WGS) entry which is preliminary data.</text>
</comment>
<gene>
    <name evidence="2" type="ORF">GCM10011495_34010</name>
</gene>
<protein>
    <recommendedName>
        <fullName evidence="4">Tetratricopeptide repeat protein</fullName>
    </recommendedName>
</protein>
<dbReference type="PROSITE" id="PS51257">
    <property type="entry name" value="PROKAR_LIPOPROTEIN"/>
    <property type="match status" value="1"/>
</dbReference>
<feature type="chain" id="PRO_5047242671" description="Tetratricopeptide repeat protein" evidence="1">
    <location>
        <begin position="20"/>
        <end position="277"/>
    </location>
</feature>
<dbReference type="Gene3D" id="1.25.40.10">
    <property type="entry name" value="Tetratricopeptide repeat domain"/>
    <property type="match status" value="1"/>
</dbReference>
<dbReference type="InterPro" id="IPR011990">
    <property type="entry name" value="TPR-like_helical_dom_sf"/>
</dbReference>
<evidence type="ECO:0000313" key="2">
    <source>
        <dbReference type="EMBL" id="GGH89732.1"/>
    </source>
</evidence>